<feature type="compositionally biased region" description="Basic and acidic residues" evidence="3">
    <location>
        <begin position="1"/>
        <end position="61"/>
    </location>
</feature>
<proteinExistence type="predicted"/>
<reference evidence="5" key="2">
    <citation type="submission" date="2021-08" db="EMBL/GenBank/DDBJ databases">
        <authorList>
            <person name="Tani A."/>
            <person name="Ola A."/>
            <person name="Ogura Y."/>
            <person name="Katsura K."/>
            <person name="Hayashi T."/>
        </authorList>
    </citation>
    <scope>NUCLEOTIDE SEQUENCE</scope>
    <source>
        <strain evidence="5">DSM 14458</strain>
    </source>
</reference>
<reference evidence="5" key="1">
    <citation type="journal article" date="2021" name="Front. Microbiol.">
        <title>Comprehensive Comparative Genomics and Phenotyping of Methylobacterium Species.</title>
        <authorList>
            <person name="Alessa O."/>
            <person name="Ogura Y."/>
            <person name="Fujitani Y."/>
            <person name="Takami H."/>
            <person name="Hayashi T."/>
            <person name="Sahin N."/>
            <person name="Tani A."/>
        </authorList>
    </citation>
    <scope>NUCLEOTIDE SEQUENCE</scope>
    <source>
        <strain evidence="5">DSM 14458</strain>
    </source>
</reference>
<evidence type="ECO:0000256" key="2">
    <source>
        <dbReference type="ARBA" id="ARBA00024500"/>
    </source>
</evidence>
<gene>
    <name evidence="5" type="ORF">BGCPKDLD_1147</name>
</gene>
<keyword evidence="1" id="KW-0066">ATP synthesis</keyword>
<comment type="caution">
    <text evidence="5">The sequence shown here is derived from an EMBL/GenBank/DDBJ whole genome shotgun (WGS) entry which is preliminary data.</text>
</comment>
<protein>
    <recommendedName>
        <fullName evidence="4">Polyphosphate kinase-2-related domain-containing protein</fullName>
    </recommendedName>
</protein>
<evidence type="ECO:0000256" key="1">
    <source>
        <dbReference type="ARBA" id="ARBA00023310"/>
    </source>
</evidence>
<evidence type="ECO:0000259" key="4">
    <source>
        <dbReference type="Pfam" id="PF03976"/>
    </source>
</evidence>
<name>A0ABQ4UQM9_9HYPH</name>
<dbReference type="EMBL" id="BPRE01000003">
    <property type="protein sequence ID" value="GJE74576.1"/>
    <property type="molecule type" value="Genomic_DNA"/>
</dbReference>
<dbReference type="SUPFAM" id="SSF52540">
    <property type="entry name" value="P-loop containing nucleoside triphosphate hydrolases"/>
    <property type="match status" value="1"/>
</dbReference>
<evidence type="ECO:0000256" key="3">
    <source>
        <dbReference type="SAM" id="MobiDB-lite"/>
    </source>
</evidence>
<dbReference type="RefSeq" id="WP_137830915.1">
    <property type="nucleotide sequence ID" value="NZ_BPRE01000003.1"/>
</dbReference>
<keyword evidence="6" id="KW-1185">Reference proteome</keyword>
<dbReference type="Pfam" id="PF03976">
    <property type="entry name" value="PPK2"/>
    <property type="match status" value="1"/>
</dbReference>
<dbReference type="PANTHER" id="PTHR34383:SF3">
    <property type="entry name" value="POLYPHOSPHATE:AMP PHOSPHOTRANSFERASE"/>
    <property type="match status" value="1"/>
</dbReference>
<comment type="catalytic activity">
    <reaction evidence="2">
        <text>[phosphate](n) + ATP = [phosphate](n+1) + ADP</text>
        <dbReference type="Rhea" id="RHEA:19573"/>
        <dbReference type="Rhea" id="RHEA-COMP:9859"/>
        <dbReference type="Rhea" id="RHEA-COMP:14280"/>
        <dbReference type="ChEBI" id="CHEBI:16838"/>
        <dbReference type="ChEBI" id="CHEBI:30616"/>
        <dbReference type="ChEBI" id="CHEBI:456216"/>
    </reaction>
    <physiologicalReaction direction="right-to-left" evidence="2">
        <dbReference type="Rhea" id="RHEA:19575"/>
    </physiologicalReaction>
</comment>
<evidence type="ECO:0000313" key="5">
    <source>
        <dbReference type="EMBL" id="GJE74576.1"/>
    </source>
</evidence>
<accession>A0ABQ4UQM9</accession>
<feature type="region of interest" description="Disordered" evidence="3">
    <location>
        <begin position="1"/>
        <end position="66"/>
    </location>
</feature>
<sequence>MSKTNGKDADGPETGKNRETASQGDAEHTGKTKGKKAENRAEKADAETRKDARKARADHHPPSSAAWARAVDAGMGGTAPSLSPHLHPRLPRPAPGIVTVEPGTRFSLASVDPDATGGLDKAEAKVALAGEHARIKAWQEKLYAEHRRSLLVVFQAIDTGGKDGTIRSVLEGVNPQGCRVWSFKVPSAEELDQDFLWRYHAKAPGRGLIGVFNRSHYEDVLVVRVKGLVPEETWRERYGLINDFERLLTLSGTTILKFFLHISKDEQKERLEARLEDPEKHWKFDPADLVERKSWDAYRTAFDDALSRCSTPYAPWHVVPANRKWARNLMVARTIADTLEAMDPRFPPPREGLEGLKVPD</sequence>
<dbReference type="InterPro" id="IPR027417">
    <property type="entry name" value="P-loop_NTPase"/>
</dbReference>
<dbReference type="InterPro" id="IPR022300">
    <property type="entry name" value="PPK2-rel_1"/>
</dbReference>
<evidence type="ECO:0000313" key="6">
    <source>
        <dbReference type="Proteomes" id="UP001055093"/>
    </source>
</evidence>
<dbReference type="PANTHER" id="PTHR34383">
    <property type="entry name" value="POLYPHOSPHATE:AMP PHOSPHOTRANSFERASE-RELATED"/>
    <property type="match status" value="1"/>
</dbReference>
<feature type="domain" description="Polyphosphate kinase-2-related" evidence="4">
    <location>
        <begin position="119"/>
        <end position="345"/>
    </location>
</feature>
<dbReference type="Proteomes" id="UP001055093">
    <property type="component" value="Unassembled WGS sequence"/>
</dbReference>
<dbReference type="NCBIfam" id="TIGR03709">
    <property type="entry name" value="PPK2_rel_1"/>
    <property type="match status" value="1"/>
</dbReference>
<dbReference type="InterPro" id="IPR022488">
    <property type="entry name" value="PPK2-related"/>
</dbReference>
<organism evidence="5 6">
    <name type="scientific">Methylorubrum suomiense</name>
    <dbReference type="NCBI Taxonomy" id="144191"/>
    <lineage>
        <taxon>Bacteria</taxon>
        <taxon>Pseudomonadati</taxon>
        <taxon>Pseudomonadota</taxon>
        <taxon>Alphaproteobacteria</taxon>
        <taxon>Hyphomicrobiales</taxon>
        <taxon>Methylobacteriaceae</taxon>
        <taxon>Methylorubrum</taxon>
    </lineage>
</organism>
<dbReference type="Gene3D" id="3.40.50.300">
    <property type="entry name" value="P-loop containing nucleotide triphosphate hydrolases"/>
    <property type="match status" value="1"/>
</dbReference>